<dbReference type="GO" id="GO:0008270">
    <property type="term" value="F:zinc ion binding"/>
    <property type="evidence" value="ECO:0007669"/>
    <property type="project" value="UniProtKB-KW"/>
</dbReference>
<dbReference type="AlphaFoldDB" id="A0A921KLV7"/>
<keyword evidence="7" id="KW-0732">Signal</keyword>
<proteinExistence type="predicted"/>
<protein>
    <submittedName>
        <fullName evidence="8">InlB B-repeat-containing protein</fullName>
    </submittedName>
</protein>
<evidence type="ECO:0000313" key="8">
    <source>
        <dbReference type="EMBL" id="HJF46087.1"/>
    </source>
</evidence>
<dbReference type="Pfam" id="PF09479">
    <property type="entry name" value="Flg_new"/>
    <property type="match status" value="1"/>
</dbReference>
<comment type="subcellular location">
    <subcellularLocation>
        <location evidence="1">Cell envelope</location>
    </subcellularLocation>
</comment>
<dbReference type="InterPro" id="IPR013378">
    <property type="entry name" value="InlB-like_B-rpt"/>
</dbReference>
<dbReference type="EMBL" id="DYWQ01000154">
    <property type="protein sequence ID" value="HJF46087.1"/>
    <property type="molecule type" value="Genomic_DNA"/>
</dbReference>
<dbReference type="RefSeq" id="WP_274959664.1">
    <property type="nucleotide sequence ID" value="NZ_DYWQ01000154.1"/>
</dbReference>
<dbReference type="Proteomes" id="UP000697330">
    <property type="component" value="Unassembled WGS sequence"/>
</dbReference>
<organism evidence="8 9">
    <name type="scientific">Thermophilibacter provencensis</name>
    <dbReference type="NCBI Taxonomy" id="1852386"/>
    <lineage>
        <taxon>Bacteria</taxon>
        <taxon>Bacillati</taxon>
        <taxon>Actinomycetota</taxon>
        <taxon>Coriobacteriia</taxon>
        <taxon>Coriobacteriales</taxon>
        <taxon>Atopobiaceae</taxon>
        <taxon>Thermophilibacter</taxon>
    </lineage>
</organism>
<dbReference type="GO" id="GO:0000978">
    <property type="term" value="F:RNA polymerase II cis-regulatory region sequence-specific DNA binding"/>
    <property type="evidence" value="ECO:0007669"/>
    <property type="project" value="TreeGrafter"/>
</dbReference>
<evidence type="ECO:0000313" key="9">
    <source>
        <dbReference type="Proteomes" id="UP000697330"/>
    </source>
</evidence>
<feature type="signal peptide" evidence="7">
    <location>
        <begin position="1"/>
        <end position="30"/>
    </location>
</feature>
<keyword evidence="3" id="KW-0677">Repeat</keyword>
<dbReference type="NCBIfam" id="TIGR02543">
    <property type="entry name" value="List_Bact_rpt"/>
    <property type="match status" value="1"/>
</dbReference>
<keyword evidence="5" id="KW-0862">Zinc</keyword>
<evidence type="ECO:0000256" key="4">
    <source>
        <dbReference type="ARBA" id="ARBA00022771"/>
    </source>
</evidence>
<dbReference type="PANTHER" id="PTHR24390">
    <property type="entry name" value="ZINC FINGER PROTEIN"/>
    <property type="match status" value="1"/>
</dbReference>
<evidence type="ECO:0000256" key="2">
    <source>
        <dbReference type="ARBA" id="ARBA00022723"/>
    </source>
</evidence>
<comment type="caution">
    <text evidence="8">The sequence shown here is derived from an EMBL/GenBank/DDBJ whole genome shotgun (WGS) entry which is preliminary data.</text>
</comment>
<evidence type="ECO:0000256" key="1">
    <source>
        <dbReference type="ARBA" id="ARBA00004196"/>
    </source>
</evidence>
<dbReference type="GO" id="GO:0006357">
    <property type="term" value="P:regulation of transcription by RNA polymerase II"/>
    <property type="evidence" value="ECO:0007669"/>
    <property type="project" value="TreeGrafter"/>
</dbReference>
<evidence type="ECO:0000256" key="5">
    <source>
        <dbReference type="ARBA" id="ARBA00022833"/>
    </source>
</evidence>
<sequence length="707" mass="73583">MRRDRRRAAWPLAVLLGTALTLAPALGAHAYAVEGDATGGSTGVVEQGDPAGTPLDAEALAAAIDAGGAVTLTTDVTLGGLLDVTKDVTLDLNGFTLTGALRAKGANLTVIDSSEGQTGSMVDPSGEFPLVKGDGAMVVVLGGTFHVEPPEGFVPEGHEVIEKDGVWLVCAVSEPAHTHELVAHKETPATCTTSGTRAYWECLGCDGIFADAAATTEVSRDELGIAPVGHDLVPVQEVPSTCAAPGTAAHWICEGCGTLFGDDKAERAVAADELALPLAAHDLEYVPEVPSTCVQPGTTEHWHCSVCGGRFVDESGAQAVKLDELALPLGAHALEAVEEVPASCTEPGTAAHWACALCGKLFADEAGNAEVTAENLATALAPHALAKVGGTPATCTERGVSDHWKCTVCGALFSEETGTTEVTIEQLRTALAPHALAAVAEVPATCEQTGVAAHWRCASCGGLFKDEEGTHPVSIDDLVVPLAAHKLTAHAPKAATCTEPGSLAHWTCEVCGKAFLDDRTLEPAGDVVVPATGHKAVHHERVAPTTKSAGRAEYWECSACGKLFSEEGMTKETTKDELALAKLGVFTVTFDDCLKGTEDVAYEVTEGRATPRPKDPSLKGWKFEGWYVYDGGWAREAYDFDAVVTEDLTLYAKWSELPDAEAAGEKDAEPTIPETGDDLNAAAPVEIALVGVAALAGTVIARRRARR</sequence>
<keyword evidence="4" id="KW-0863">Zinc-finger</keyword>
<keyword evidence="2" id="KW-0479">Metal-binding</keyword>
<evidence type="ECO:0000256" key="7">
    <source>
        <dbReference type="SAM" id="SignalP"/>
    </source>
</evidence>
<reference evidence="8" key="1">
    <citation type="journal article" date="2021" name="PeerJ">
        <title>Extensive microbial diversity within the chicken gut microbiome revealed by metagenomics and culture.</title>
        <authorList>
            <person name="Gilroy R."/>
            <person name="Ravi A."/>
            <person name="Getino M."/>
            <person name="Pursley I."/>
            <person name="Horton D.L."/>
            <person name="Alikhan N.F."/>
            <person name="Baker D."/>
            <person name="Gharbi K."/>
            <person name="Hall N."/>
            <person name="Watson M."/>
            <person name="Adriaenssens E.M."/>
            <person name="Foster-Nyarko E."/>
            <person name="Jarju S."/>
            <person name="Secka A."/>
            <person name="Antonio M."/>
            <person name="Oren A."/>
            <person name="Chaudhuri R.R."/>
            <person name="La Ragione R."/>
            <person name="Hildebrand F."/>
            <person name="Pallen M.J."/>
        </authorList>
    </citation>
    <scope>NUCLEOTIDE SEQUENCE</scope>
    <source>
        <strain evidence="8">CHK124-7917</strain>
    </source>
</reference>
<evidence type="ECO:0000256" key="3">
    <source>
        <dbReference type="ARBA" id="ARBA00022737"/>
    </source>
</evidence>
<dbReference type="InterPro" id="IPR042229">
    <property type="entry name" value="Listeria/Bacterioides_rpt_sf"/>
</dbReference>
<feature type="chain" id="PRO_5036996588" evidence="7">
    <location>
        <begin position="31"/>
        <end position="707"/>
    </location>
</feature>
<evidence type="ECO:0000256" key="6">
    <source>
        <dbReference type="ARBA" id="ARBA00023125"/>
    </source>
</evidence>
<keyword evidence="6" id="KW-0238">DNA-binding</keyword>
<gene>
    <name evidence="8" type="ORF">K8U72_09965</name>
</gene>
<dbReference type="PANTHER" id="PTHR24390:SF159">
    <property type="entry name" value="GROWTH FACTOR INDEPENDENT 1 TRANSCRIPTIONAL REPRESSOR"/>
    <property type="match status" value="1"/>
</dbReference>
<name>A0A921KLV7_9ACTN</name>
<dbReference type="GO" id="GO:0003700">
    <property type="term" value="F:DNA-binding transcription factor activity"/>
    <property type="evidence" value="ECO:0007669"/>
    <property type="project" value="TreeGrafter"/>
</dbReference>
<reference evidence="8" key="2">
    <citation type="submission" date="2021-09" db="EMBL/GenBank/DDBJ databases">
        <authorList>
            <person name="Gilroy R."/>
        </authorList>
    </citation>
    <scope>NUCLEOTIDE SEQUENCE</scope>
    <source>
        <strain evidence="8">CHK124-7917</strain>
    </source>
</reference>
<dbReference type="Gene3D" id="2.60.40.4270">
    <property type="entry name" value="Listeria-Bacteroides repeat domain"/>
    <property type="match status" value="1"/>
</dbReference>
<dbReference type="GO" id="GO:0030313">
    <property type="term" value="C:cell envelope"/>
    <property type="evidence" value="ECO:0007669"/>
    <property type="project" value="UniProtKB-SubCell"/>
</dbReference>
<accession>A0A921KLV7</accession>